<accession>A0AAV4N5V6</accession>
<dbReference type="AlphaFoldDB" id="A0AAV4N5V6"/>
<dbReference type="Proteomes" id="UP001054945">
    <property type="component" value="Unassembled WGS sequence"/>
</dbReference>
<proteinExistence type="predicted"/>
<gene>
    <name evidence="1" type="ORF">CEXT_396681</name>
</gene>
<organism evidence="1 2">
    <name type="scientific">Caerostris extrusa</name>
    <name type="common">Bark spider</name>
    <name type="synonym">Caerostris bankana</name>
    <dbReference type="NCBI Taxonomy" id="172846"/>
    <lineage>
        <taxon>Eukaryota</taxon>
        <taxon>Metazoa</taxon>
        <taxon>Ecdysozoa</taxon>
        <taxon>Arthropoda</taxon>
        <taxon>Chelicerata</taxon>
        <taxon>Arachnida</taxon>
        <taxon>Araneae</taxon>
        <taxon>Araneomorphae</taxon>
        <taxon>Entelegynae</taxon>
        <taxon>Araneoidea</taxon>
        <taxon>Araneidae</taxon>
        <taxon>Caerostris</taxon>
    </lineage>
</organism>
<comment type="caution">
    <text evidence="1">The sequence shown here is derived from an EMBL/GenBank/DDBJ whole genome shotgun (WGS) entry which is preliminary data.</text>
</comment>
<sequence length="115" mass="12893">MKGEILIPQNASRFAEAEQGPFVPSGINCIFCNFISRGSHSSLQTLMVLYTVAWKRGLLGRVVNNDRVPPPRTVIVLPLPCPYRQDMLIGLDWFGRILLGPFADPILRLVPDSRF</sequence>
<evidence type="ECO:0000313" key="1">
    <source>
        <dbReference type="EMBL" id="GIX80083.1"/>
    </source>
</evidence>
<name>A0AAV4N5V6_CAEEX</name>
<dbReference type="EMBL" id="BPLR01020568">
    <property type="protein sequence ID" value="GIX80083.1"/>
    <property type="molecule type" value="Genomic_DNA"/>
</dbReference>
<keyword evidence="2" id="KW-1185">Reference proteome</keyword>
<protein>
    <submittedName>
        <fullName evidence="1">Uncharacterized protein</fullName>
    </submittedName>
</protein>
<evidence type="ECO:0000313" key="2">
    <source>
        <dbReference type="Proteomes" id="UP001054945"/>
    </source>
</evidence>
<reference evidence="1 2" key="1">
    <citation type="submission" date="2021-06" db="EMBL/GenBank/DDBJ databases">
        <title>Caerostris extrusa draft genome.</title>
        <authorList>
            <person name="Kono N."/>
            <person name="Arakawa K."/>
        </authorList>
    </citation>
    <scope>NUCLEOTIDE SEQUENCE [LARGE SCALE GENOMIC DNA]</scope>
</reference>